<dbReference type="RefSeq" id="WP_381812189.1">
    <property type="nucleotide sequence ID" value="NZ_JBHYTS010000055.1"/>
</dbReference>
<dbReference type="InterPro" id="IPR014958">
    <property type="entry name" value="DGC"/>
</dbReference>
<evidence type="ECO:0000313" key="2">
    <source>
        <dbReference type="Proteomes" id="UP001599756"/>
    </source>
</evidence>
<dbReference type="PIRSF" id="PIRSF037181">
    <property type="entry name" value="DGC"/>
    <property type="match status" value="1"/>
</dbReference>
<protein>
    <submittedName>
        <fullName evidence="1">Zinc-binding protein</fullName>
    </submittedName>
</protein>
<organism evidence="1 2">
    <name type="scientific">Streptomyces anandii</name>
    <dbReference type="NCBI Taxonomy" id="285454"/>
    <lineage>
        <taxon>Bacteria</taxon>
        <taxon>Bacillati</taxon>
        <taxon>Actinomycetota</taxon>
        <taxon>Actinomycetes</taxon>
        <taxon>Kitasatosporales</taxon>
        <taxon>Streptomycetaceae</taxon>
        <taxon>Streptomyces</taxon>
    </lineage>
</organism>
<dbReference type="Proteomes" id="UP001599756">
    <property type="component" value="Unassembled WGS sequence"/>
</dbReference>
<gene>
    <name evidence="1" type="ORF">ACFW88_27680</name>
</gene>
<keyword evidence="2" id="KW-1185">Reference proteome</keyword>
<comment type="caution">
    <text evidence="1">The sequence shown here is derived from an EMBL/GenBank/DDBJ whole genome shotgun (WGS) entry which is preliminary data.</text>
</comment>
<name>A0ABW6HD64_9ACTN</name>
<evidence type="ECO:0000313" key="1">
    <source>
        <dbReference type="EMBL" id="MFE1754281.1"/>
    </source>
</evidence>
<sequence length="126" mass="13602">MTRRRDLPLVYSCSGCSSAAQMTNWIAVQLDRRGIAEMSCIAGVGGDVPSLVRKARGDRPVIAVDGCVLQCARSCLARHGVTPAVHHLLSDDGVRKRLGEDFDPEQAERVLDGLIDRITEEIGTTA</sequence>
<accession>A0ABW6HD64</accession>
<dbReference type="Pfam" id="PF08859">
    <property type="entry name" value="DGC"/>
    <property type="match status" value="1"/>
</dbReference>
<proteinExistence type="predicted"/>
<reference evidence="1 2" key="1">
    <citation type="submission" date="2024-09" db="EMBL/GenBank/DDBJ databases">
        <title>The Natural Products Discovery Center: Release of the First 8490 Sequenced Strains for Exploring Actinobacteria Biosynthetic Diversity.</title>
        <authorList>
            <person name="Kalkreuter E."/>
            <person name="Kautsar S.A."/>
            <person name="Yang D."/>
            <person name="Bader C.D."/>
            <person name="Teijaro C.N."/>
            <person name="Fluegel L."/>
            <person name="Davis C.M."/>
            <person name="Simpson J.R."/>
            <person name="Lauterbach L."/>
            <person name="Steele A.D."/>
            <person name="Gui C."/>
            <person name="Meng S."/>
            <person name="Li G."/>
            <person name="Viehrig K."/>
            <person name="Ye F."/>
            <person name="Su P."/>
            <person name="Kiefer A.F."/>
            <person name="Nichols A."/>
            <person name="Cepeda A.J."/>
            <person name="Yan W."/>
            <person name="Fan B."/>
            <person name="Jiang Y."/>
            <person name="Adhikari A."/>
            <person name="Zheng C.-J."/>
            <person name="Schuster L."/>
            <person name="Cowan T.M."/>
            <person name="Smanski M.J."/>
            <person name="Chevrette M.G."/>
            <person name="De Carvalho L.P.S."/>
            <person name="Shen B."/>
        </authorList>
    </citation>
    <scope>NUCLEOTIDE SEQUENCE [LARGE SCALE GENOMIC DNA]</scope>
    <source>
        <strain evidence="1 2">NPDC059500</strain>
    </source>
</reference>
<dbReference type="EMBL" id="JBHYTS010000055">
    <property type="protein sequence ID" value="MFE1754281.1"/>
    <property type="molecule type" value="Genomic_DNA"/>
</dbReference>